<dbReference type="Pfam" id="PF12732">
    <property type="entry name" value="YtxH"/>
    <property type="match status" value="1"/>
</dbReference>
<dbReference type="InterPro" id="IPR024623">
    <property type="entry name" value="YtxH"/>
</dbReference>
<dbReference type="AlphaFoldDB" id="A1ZJ07"/>
<protein>
    <submittedName>
        <fullName evidence="2">General stress protein</fullName>
    </submittedName>
</protein>
<dbReference type="PANTHER" id="PTHR35792">
    <property type="entry name" value="GENERAL STRESS PROTEIN"/>
    <property type="match status" value="1"/>
</dbReference>
<evidence type="ECO:0000313" key="3">
    <source>
        <dbReference type="Proteomes" id="UP000004095"/>
    </source>
</evidence>
<dbReference type="InterPro" id="IPR052928">
    <property type="entry name" value="Desiccation-related_membrane"/>
</dbReference>
<feature type="transmembrane region" description="Helical" evidence="1">
    <location>
        <begin position="6"/>
        <end position="24"/>
    </location>
</feature>
<keyword evidence="1" id="KW-0812">Transmembrane</keyword>
<name>A1ZJ07_MICM2</name>
<dbReference type="EMBL" id="AAWS01000010">
    <property type="protein sequence ID" value="EAY29543.1"/>
    <property type="molecule type" value="Genomic_DNA"/>
</dbReference>
<dbReference type="PANTHER" id="PTHR35792:SF1">
    <property type="entry name" value="SLL0268 PROTEIN"/>
    <property type="match status" value="1"/>
</dbReference>
<keyword evidence="1" id="KW-1133">Transmembrane helix</keyword>
<sequence length="89" mass="9611">MSSKSWLGFVTGVAIGATAALLLAPHKGKDTRRRIKTKAKDLGVNIDKVESKVDVGIDKVSELAHAAMDSLGNYTTRKAQKKDEDEKEA</sequence>
<dbReference type="RefSeq" id="WP_002695926.1">
    <property type="nucleotide sequence ID" value="NZ_AAWS01000010.1"/>
</dbReference>
<organism evidence="2 3">
    <name type="scientific">Microscilla marina ATCC 23134</name>
    <dbReference type="NCBI Taxonomy" id="313606"/>
    <lineage>
        <taxon>Bacteria</taxon>
        <taxon>Pseudomonadati</taxon>
        <taxon>Bacteroidota</taxon>
        <taxon>Cytophagia</taxon>
        <taxon>Cytophagales</taxon>
        <taxon>Microscillaceae</taxon>
        <taxon>Microscilla</taxon>
    </lineage>
</organism>
<gene>
    <name evidence="2" type="ORF">M23134_00427</name>
</gene>
<dbReference type="OrthoDB" id="963902at2"/>
<proteinExistence type="predicted"/>
<keyword evidence="1" id="KW-0472">Membrane</keyword>
<keyword evidence="3" id="KW-1185">Reference proteome</keyword>
<evidence type="ECO:0000313" key="2">
    <source>
        <dbReference type="EMBL" id="EAY29543.1"/>
    </source>
</evidence>
<reference evidence="2 3" key="1">
    <citation type="submission" date="2007-01" db="EMBL/GenBank/DDBJ databases">
        <authorList>
            <person name="Haygood M."/>
            <person name="Podell S."/>
            <person name="Anderson C."/>
            <person name="Hopkinson B."/>
            <person name="Roe K."/>
            <person name="Barbeau K."/>
            <person name="Gaasterland T."/>
            <person name="Ferriera S."/>
            <person name="Johnson J."/>
            <person name="Kravitz S."/>
            <person name="Beeson K."/>
            <person name="Sutton G."/>
            <person name="Rogers Y.-H."/>
            <person name="Friedman R."/>
            <person name="Frazier M."/>
            <person name="Venter J.C."/>
        </authorList>
    </citation>
    <scope>NUCLEOTIDE SEQUENCE [LARGE SCALE GENOMIC DNA]</scope>
    <source>
        <strain evidence="2 3">ATCC 23134</strain>
    </source>
</reference>
<dbReference type="Proteomes" id="UP000004095">
    <property type="component" value="Unassembled WGS sequence"/>
</dbReference>
<accession>A1ZJ07</accession>
<comment type="caution">
    <text evidence="2">The sequence shown here is derived from an EMBL/GenBank/DDBJ whole genome shotgun (WGS) entry which is preliminary data.</text>
</comment>
<evidence type="ECO:0000256" key="1">
    <source>
        <dbReference type="SAM" id="Phobius"/>
    </source>
</evidence>